<dbReference type="InterPro" id="IPR029058">
    <property type="entry name" value="AB_hydrolase_fold"/>
</dbReference>
<dbReference type="InterPro" id="IPR003140">
    <property type="entry name" value="PLipase/COase/thioEstase"/>
</dbReference>
<dbReference type="Proteomes" id="UP000268007">
    <property type="component" value="Unassembled WGS sequence"/>
</dbReference>
<gene>
    <name evidence="4" type="ORF">BDD43_4234</name>
</gene>
<feature type="signal peptide" evidence="2">
    <location>
        <begin position="1"/>
        <end position="25"/>
    </location>
</feature>
<dbReference type="EMBL" id="RBKU01000001">
    <property type="protein sequence ID" value="RKR84016.1"/>
    <property type="molecule type" value="Genomic_DNA"/>
</dbReference>
<feature type="chain" id="PRO_5019756514" evidence="2">
    <location>
        <begin position="26"/>
        <end position="278"/>
    </location>
</feature>
<comment type="caution">
    <text evidence="4">The sequence shown here is derived from an EMBL/GenBank/DDBJ whole genome shotgun (WGS) entry which is preliminary data.</text>
</comment>
<dbReference type="Pfam" id="PF02230">
    <property type="entry name" value="Abhydrolase_2"/>
    <property type="match status" value="1"/>
</dbReference>
<proteinExistence type="predicted"/>
<feature type="domain" description="Phospholipase/carboxylesterase/thioesterase" evidence="3">
    <location>
        <begin position="152"/>
        <end position="254"/>
    </location>
</feature>
<sequence length="278" mass="31025">MFIKYCFKLLLIATTLFAFVQKAKAQNYSEYLRKEYVSLAGDTIRYRILYPEGYDRQKHYPLVLFMHGGGERGSENQRQLYTGNLGALLLENENRKKFPCIALFPQCPTDKYSASANINRQTKPYTIVCNYSNPMPVVLQSMLALTKSVIAAEAVDTNRVYIIGTSMGGMATYEAVYHNPNLFAAAVAVSGAGDTGLYNKCTTAETSFIIYHGEEDPVIGVSEAYRMDKCLATLKADVYMATFPGVDHVSWIKAFALPDFLPQLFSKSKKNKTPCNGK</sequence>
<dbReference type="PANTHER" id="PTHR43037">
    <property type="entry name" value="UNNAMED PRODUCT-RELATED"/>
    <property type="match status" value="1"/>
</dbReference>
<keyword evidence="5" id="KW-1185">Reference proteome</keyword>
<evidence type="ECO:0000313" key="4">
    <source>
        <dbReference type="EMBL" id="RKR84016.1"/>
    </source>
</evidence>
<organism evidence="4 5">
    <name type="scientific">Mucilaginibacter gracilis</name>
    <dbReference type="NCBI Taxonomy" id="423350"/>
    <lineage>
        <taxon>Bacteria</taxon>
        <taxon>Pseudomonadati</taxon>
        <taxon>Bacteroidota</taxon>
        <taxon>Sphingobacteriia</taxon>
        <taxon>Sphingobacteriales</taxon>
        <taxon>Sphingobacteriaceae</taxon>
        <taxon>Mucilaginibacter</taxon>
    </lineage>
</organism>
<evidence type="ECO:0000313" key="5">
    <source>
        <dbReference type="Proteomes" id="UP000268007"/>
    </source>
</evidence>
<dbReference type="OrthoDB" id="9764953at2"/>
<dbReference type="SUPFAM" id="SSF53474">
    <property type="entry name" value="alpha/beta-Hydrolases"/>
    <property type="match status" value="1"/>
</dbReference>
<evidence type="ECO:0000256" key="2">
    <source>
        <dbReference type="SAM" id="SignalP"/>
    </source>
</evidence>
<dbReference type="GO" id="GO:0016787">
    <property type="term" value="F:hydrolase activity"/>
    <property type="evidence" value="ECO:0007669"/>
    <property type="project" value="InterPro"/>
</dbReference>
<evidence type="ECO:0000256" key="1">
    <source>
        <dbReference type="ARBA" id="ARBA00022729"/>
    </source>
</evidence>
<reference evidence="4 5" key="1">
    <citation type="submission" date="2018-10" db="EMBL/GenBank/DDBJ databases">
        <title>Genomic Encyclopedia of Archaeal and Bacterial Type Strains, Phase II (KMG-II): from individual species to whole genera.</title>
        <authorList>
            <person name="Goeker M."/>
        </authorList>
    </citation>
    <scope>NUCLEOTIDE SEQUENCE [LARGE SCALE GENOMIC DNA]</scope>
    <source>
        <strain evidence="4 5">DSM 18602</strain>
    </source>
</reference>
<dbReference type="AlphaFoldDB" id="A0A495J4U9"/>
<dbReference type="PANTHER" id="PTHR43037:SF1">
    <property type="entry name" value="BLL1128 PROTEIN"/>
    <property type="match status" value="1"/>
</dbReference>
<accession>A0A495J4U9</accession>
<keyword evidence="1 2" id="KW-0732">Signal</keyword>
<name>A0A495J4U9_9SPHI</name>
<dbReference type="RefSeq" id="WP_121199448.1">
    <property type="nucleotide sequence ID" value="NZ_RBKU01000001.1"/>
</dbReference>
<dbReference type="Gene3D" id="3.40.50.1820">
    <property type="entry name" value="alpha/beta hydrolase"/>
    <property type="match status" value="1"/>
</dbReference>
<dbReference type="InterPro" id="IPR050955">
    <property type="entry name" value="Plant_Biomass_Hydrol_Est"/>
</dbReference>
<evidence type="ECO:0000259" key="3">
    <source>
        <dbReference type="Pfam" id="PF02230"/>
    </source>
</evidence>
<protein>
    <submittedName>
        <fullName evidence="4">Phospholipase/carboxylesterase</fullName>
    </submittedName>
</protein>